<evidence type="ECO:0000313" key="1">
    <source>
        <dbReference type="EMBL" id="KUM65121.1"/>
    </source>
</evidence>
<organism evidence="1 2">
    <name type="scientific">Penicillium freii</name>
    <dbReference type="NCBI Taxonomy" id="48697"/>
    <lineage>
        <taxon>Eukaryota</taxon>
        <taxon>Fungi</taxon>
        <taxon>Dikarya</taxon>
        <taxon>Ascomycota</taxon>
        <taxon>Pezizomycotina</taxon>
        <taxon>Eurotiomycetes</taxon>
        <taxon>Eurotiomycetidae</taxon>
        <taxon>Eurotiales</taxon>
        <taxon>Aspergillaceae</taxon>
        <taxon>Penicillium</taxon>
    </lineage>
</organism>
<accession>A0A124GSQ2</accession>
<proteinExistence type="predicted"/>
<name>A0A124GSQ2_PENFR</name>
<evidence type="ECO:0000313" key="2">
    <source>
        <dbReference type="Proteomes" id="UP000055045"/>
    </source>
</evidence>
<dbReference type="EMBL" id="LLXE01000033">
    <property type="protein sequence ID" value="KUM65121.1"/>
    <property type="molecule type" value="Genomic_DNA"/>
</dbReference>
<reference evidence="1 2" key="1">
    <citation type="submission" date="2015-10" db="EMBL/GenBank/DDBJ databases">
        <title>Genome sequencing of Penicillium freii.</title>
        <authorList>
            <person name="Nguyen H.D."/>
            <person name="Visagie C.M."/>
            <person name="Seifert K.A."/>
        </authorList>
    </citation>
    <scope>NUCLEOTIDE SEQUENCE [LARGE SCALE GENOMIC DNA]</scope>
    <source>
        <strain evidence="1 2">DAOM 242723</strain>
    </source>
</reference>
<gene>
    <name evidence="1" type="ORF">ACN42_g1977</name>
</gene>
<sequence length="84" mass="8816">MTIFCQGTQTLFPTTCSQLIPNVNSADVTGLAAEGLLILAETVSRLEGRFDSGGFRAFGIVVGDVSINQSIKVQLTCCSLTSCV</sequence>
<protein>
    <submittedName>
        <fullName evidence="1">Uncharacterized protein</fullName>
    </submittedName>
</protein>
<dbReference type="Proteomes" id="UP000055045">
    <property type="component" value="Unassembled WGS sequence"/>
</dbReference>
<comment type="caution">
    <text evidence="1">The sequence shown here is derived from an EMBL/GenBank/DDBJ whole genome shotgun (WGS) entry which is preliminary data.</text>
</comment>
<keyword evidence="2" id="KW-1185">Reference proteome</keyword>
<dbReference type="AlphaFoldDB" id="A0A124GSQ2"/>